<evidence type="ECO:0000256" key="2">
    <source>
        <dbReference type="ARBA" id="ARBA00022475"/>
    </source>
</evidence>
<keyword evidence="2" id="KW-1003">Cell membrane</keyword>
<dbReference type="RefSeq" id="WP_107750542.1">
    <property type="nucleotide sequence ID" value="NZ_QBKF01000002.1"/>
</dbReference>
<dbReference type="PANTHER" id="PTHR30482:SF10">
    <property type="entry name" value="HIGH-AFFINITY BRANCHED-CHAIN AMINO ACID TRANSPORT PROTEIN BRAE"/>
    <property type="match status" value="1"/>
</dbReference>
<dbReference type="GO" id="GO:0015658">
    <property type="term" value="F:branched-chain amino acid transmembrane transporter activity"/>
    <property type="evidence" value="ECO:0007669"/>
    <property type="project" value="InterPro"/>
</dbReference>
<evidence type="ECO:0000256" key="6">
    <source>
        <dbReference type="SAM" id="Phobius"/>
    </source>
</evidence>
<keyword evidence="4 6" id="KW-1133">Transmembrane helix</keyword>
<dbReference type="AlphaFoldDB" id="A0A2T7UUX2"/>
<dbReference type="CDD" id="cd06581">
    <property type="entry name" value="TM_PBP1_LivM_like"/>
    <property type="match status" value="1"/>
</dbReference>
<keyword evidence="8" id="KW-1185">Reference proteome</keyword>
<evidence type="ECO:0000313" key="8">
    <source>
        <dbReference type="Proteomes" id="UP000244810"/>
    </source>
</evidence>
<dbReference type="GO" id="GO:0005886">
    <property type="term" value="C:plasma membrane"/>
    <property type="evidence" value="ECO:0007669"/>
    <property type="project" value="UniProtKB-SubCell"/>
</dbReference>
<organism evidence="7 8">
    <name type="scientific">Pararhodobacter aggregans</name>
    <dbReference type="NCBI Taxonomy" id="404875"/>
    <lineage>
        <taxon>Bacteria</taxon>
        <taxon>Pseudomonadati</taxon>
        <taxon>Pseudomonadota</taxon>
        <taxon>Alphaproteobacteria</taxon>
        <taxon>Rhodobacterales</taxon>
        <taxon>Paracoccaceae</taxon>
        <taxon>Pararhodobacter</taxon>
    </lineage>
</organism>
<evidence type="ECO:0000256" key="5">
    <source>
        <dbReference type="ARBA" id="ARBA00023136"/>
    </source>
</evidence>
<proteinExistence type="predicted"/>
<dbReference type="InterPro" id="IPR001851">
    <property type="entry name" value="ABC_transp_permease"/>
</dbReference>
<feature type="transmembrane region" description="Helical" evidence="6">
    <location>
        <begin position="7"/>
        <end position="26"/>
    </location>
</feature>
<feature type="transmembrane region" description="Helical" evidence="6">
    <location>
        <begin position="218"/>
        <end position="239"/>
    </location>
</feature>
<gene>
    <name evidence="7" type="ORF">DDE23_05820</name>
</gene>
<sequence>MRQLFHVTPSGWAGLGTAAFGILILPSLSNSYWLSVFTSMGCFLLAIAGVAFMYARLGMVSLTQVGLMGVGGWIALRLNHAFDFPFEVNLALAATATMIFGWILALPALRMRGLYLALVTLMAAGGLEIIFATFQFPNGGAGFWGVQTGSGAAFRRPWIAQSAQAYLRYVIACALLGFLCIELHRRLQPGRAWALIRRSEAAAMAAGVNVTLYKTWAFGIAGLLGGAAGALLAGSLGLLDDGTFRASESVMIFALAVVGGAHSWQGALVAAALYKVLPAVLNIWGVDANLSFVIFGAGLLHAVITAPQGIAGQLLDGLRRLSPKREARDA</sequence>
<dbReference type="EMBL" id="QDDR01000002">
    <property type="protein sequence ID" value="PVE48570.1"/>
    <property type="molecule type" value="Genomic_DNA"/>
</dbReference>
<feature type="transmembrane region" description="Helical" evidence="6">
    <location>
        <begin position="251"/>
        <end position="274"/>
    </location>
</feature>
<name>A0A2T7UUX2_9RHOB</name>
<evidence type="ECO:0000256" key="3">
    <source>
        <dbReference type="ARBA" id="ARBA00022692"/>
    </source>
</evidence>
<evidence type="ECO:0000256" key="1">
    <source>
        <dbReference type="ARBA" id="ARBA00004651"/>
    </source>
</evidence>
<dbReference type="Proteomes" id="UP000244810">
    <property type="component" value="Unassembled WGS sequence"/>
</dbReference>
<feature type="transmembrane region" description="Helical" evidence="6">
    <location>
        <begin position="294"/>
        <end position="315"/>
    </location>
</feature>
<feature type="transmembrane region" description="Helical" evidence="6">
    <location>
        <begin position="32"/>
        <end position="52"/>
    </location>
</feature>
<protein>
    <submittedName>
        <fullName evidence="7">Branched-chain amino acid ABC transporter permease</fullName>
    </submittedName>
</protein>
<dbReference type="Pfam" id="PF02653">
    <property type="entry name" value="BPD_transp_2"/>
    <property type="match status" value="1"/>
</dbReference>
<keyword evidence="5 6" id="KW-0472">Membrane</keyword>
<comment type="caution">
    <text evidence="7">The sequence shown here is derived from an EMBL/GenBank/DDBJ whole genome shotgun (WGS) entry which is preliminary data.</text>
</comment>
<accession>A0A2T7UUX2</accession>
<feature type="transmembrane region" description="Helical" evidence="6">
    <location>
        <begin position="88"/>
        <end position="106"/>
    </location>
</feature>
<evidence type="ECO:0000256" key="4">
    <source>
        <dbReference type="ARBA" id="ARBA00022989"/>
    </source>
</evidence>
<comment type="subcellular location">
    <subcellularLocation>
        <location evidence="1">Cell membrane</location>
        <topology evidence="1">Multi-pass membrane protein</topology>
    </subcellularLocation>
</comment>
<dbReference type="PANTHER" id="PTHR30482">
    <property type="entry name" value="HIGH-AFFINITY BRANCHED-CHAIN AMINO ACID TRANSPORT SYSTEM PERMEASE"/>
    <property type="match status" value="1"/>
</dbReference>
<feature type="transmembrane region" description="Helical" evidence="6">
    <location>
        <begin position="113"/>
        <end position="134"/>
    </location>
</feature>
<reference evidence="7 8" key="1">
    <citation type="journal article" date="2011" name="Syst. Appl. Microbiol.">
        <title>Defluviimonas denitrificans gen. nov., sp. nov., and Pararhodobacter aggregans gen. nov., sp. nov., non-phototrophic Rhodobacteraceae from the biofilter of a marine aquaculture.</title>
        <authorList>
            <person name="Foesel B.U."/>
            <person name="Drake H.L."/>
            <person name="Schramm A."/>
        </authorList>
    </citation>
    <scope>NUCLEOTIDE SEQUENCE [LARGE SCALE GENOMIC DNA]</scope>
    <source>
        <strain evidence="7 8">D1-19</strain>
    </source>
</reference>
<keyword evidence="3 6" id="KW-0812">Transmembrane</keyword>
<evidence type="ECO:0000313" key="7">
    <source>
        <dbReference type="EMBL" id="PVE48570.1"/>
    </source>
</evidence>
<dbReference type="InterPro" id="IPR043428">
    <property type="entry name" value="LivM-like"/>
</dbReference>
<dbReference type="OrthoDB" id="9814461at2"/>